<protein>
    <recommendedName>
        <fullName evidence="6">Cyclic di-GMP-binding protein</fullName>
    </recommendedName>
    <alternativeName>
        <fullName evidence="6">Cellulose synthase regulatory subunit</fullName>
    </alternativeName>
</protein>
<reference evidence="7 8" key="1">
    <citation type="submission" date="2023-07" db="EMBL/GenBank/DDBJ databases">
        <title>Genomic Encyclopedia of Type Strains, Phase IV (KMG-IV): sequencing the most valuable type-strain genomes for metagenomic binning, comparative biology and taxonomic classification.</title>
        <authorList>
            <person name="Goeker M."/>
        </authorList>
    </citation>
    <scope>NUCLEOTIDE SEQUENCE [LARGE SCALE GENOMIC DNA]</scope>
    <source>
        <strain evidence="7 8">B1-1</strain>
    </source>
</reference>
<comment type="function">
    <text evidence="6">Binds the cellulose synthase activator, bis-(3'-5') cyclic diguanylic acid (c-di-GMP).</text>
</comment>
<comment type="similarity">
    <text evidence="6">Belongs to the AcsB/BcsB family.</text>
</comment>
<keyword evidence="5 6" id="KW-0472">Membrane</keyword>
<dbReference type="RefSeq" id="WP_266284313.1">
    <property type="nucleotide sequence ID" value="NZ_JAPKNF010000004.1"/>
</dbReference>
<dbReference type="InterPro" id="IPR018513">
    <property type="entry name" value="Cell_synthase_bac"/>
</dbReference>
<comment type="subunit">
    <text evidence="6">Tightly associated with the cellulose synthase catalytic subunit.</text>
</comment>
<keyword evidence="2 6" id="KW-1003">Cell membrane</keyword>
<keyword evidence="4 6" id="KW-1133">Transmembrane helix</keyword>
<organism evidence="7 8">
    <name type="scientific">Kaistia geumhonensis</name>
    <dbReference type="NCBI Taxonomy" id="410839"/>
    <lineage>
        <taxon>Bacteria</taxon>
        <taxon>Pseudomonadati</taxon>
        <taxon>Pseudomonadota</taxon>
        <taxon>Alphaproteobacteria</taxon>
        <taxon>Hyphomicrobiales</taxon>
        <taxon>Kaistiaceae</taxon>
        <taxon>Kaistia</taxon>
    </lineage>
</organism>
<keyword evidence="6" id="KW-0997">Cell inner membrane</keyword>
<accession>A0ABU0MCI0</accession>
<sequence>MKSTASSLAFVMALMVAVPAVAQAPKPFDMGSEQGEVPAQSDVFAPTLQSAPMPQGYVAPLQIQPSGEVAQPMPSMPGATQPPRFTVPSMVPSIRGPSTAGGVDVPSIPITPVAPPPAANAIQVAPAAPSASAPAPAGTPDAAPAATAKPASVDLVRYIVPQKTLRLAGENDQRSWSVFLTANEAAQQAELSVAYKNAIVVMPEASRLRVVINNAVVLETPLSSSDDFKTVSMALPAGLLRAGGNVLRMQAFQRHRTDCSVQSTYELWTDIDPSKTHLTFQNDGSASLLQSLQDLPAVGYGPDGVTRIRIVAPATAQGAAIENVLKLSQAMGVLGAYPNPAVQVLDRPEAEDAPGTLTVLLGTAADINPMLSAPLAAAATQPIVNFLQEPSIGTNVLAITGANWGQVGAAVDAIAAQADRPVNTPRNTLNTAAWLSPDVRLFTGSESVSLASLGVTTQQFSGRRFRAYFSVAVPSDFYADAYGEAIILLDAAYTSEVQPASHIDLYVNGQIAATTRIVNRTGGIFRHLPVQMPFRHFRPGVNTIMIEAVLNTAADAACAPGGSIAGSDRFVLFDTSEFSMPQFARIARRPNLGALAGTGAPYNTAPSASSIVLGRSDAETVSAAATFVNRLATQAGRVVPLALTAPASVGDENAIFVGVASQFTDGMLSRLGIAESVRVNWRSELNIPSGDVGGGGTVTLPGTNLPDTTVAPDGQAESTDAVFDRWRTALSGGGGWRGQVSSFEDWMKRNFDISFSALRIGPAQEVAFEPKARSTLLIAQAVSPDGGGTWTMMTAPSPSDLAEGATAIAAIETWSEIRGQFSWFSPQTGRLENQPVANYQFVVTQPLSIQNLRLIAANWFSSNIVFYAFCLIGLCFVLGIITSGLLFRLGRPS</sequence>
<evidence type="ECO:0000256" key="1">
    <source>
        <dbReference type="ARBA" id="ARBA00004162"/>
    </source>
</evidence>
<dbReference type="PANTHER" id="PTHR39083:SF1">
    <property type="entry name" value="CYCLIC DI-GMP-BINDING PROTEIN"/>
    <property type="match status" value="1"/>
</dbReference>
<dbReference type="Gene3D" id="2.60.120.260">
    <property type="entry name" value="Galactose-binding domain-like"/>
    <property type="match status" value="2"/>
</dbReference>
<keyword evidence="3 6" id="KW-0812">Transmembrane</keyword>
<feature type="chain" id="PRO_5044979260" description="Cyclic di-GMP-binding protein" evidence="6">
    <location>
        <begin position="23"/>
        <end position="893"/>
    </location>
</feature>
<dbReference type="Pfam" id="PF03170">
    <property type="entry name" value="BcsB"/>
    <property type="match status" value="1"/>
</dbReference>
<feature type="signal peptide" evidence="6">
    <location>
        <begin position="1"/>
        <end position="22"/>
    </location>
</feature>
<feature type="transmembrane region" description="Helical" evidence="6">
    <location>
        <begin position="864"/>
        <end position="887"/>
    </location>
</feature>
<evidence type="ECO:0000313" key="8">
    <source>
        <dbReference type="Proteomes" id="UP001223743"/>
    </source>
</evidence>
<keyword evidence="6" id="KW-0973">c-di-GMP</keyword>
<evidence type="ECO:0000256" key="2">
    <source>
        <dbReference type="ARBA" id="ARBA00022475"/>
    </source>
</evidence>
<evidence type="ECO:0000313" key="7">
    <source>
        <dbReference type="EMBL" id="MDQ0518679.1"/>
    </source>
</evidence>
<dbReference type="Proteomes" id="UP001223743">
    <property type="component" value="Unassembled WGS sequence"/>
</dbReference>
<comment type="caution">
    <text evidence="7">The sequence shown here is derived from an EMBL/GenBank/DDBJ whole genome shotgun (WGS) entry which is preliminary data.</text>
</comment>
<evidence type="ECO:0000256" key="6">
    <source>
        <dbReference type="RuleBase" id="RU365021"/>
    </source>
</evidence>
<comment type="pathway">
    <text evidence="6">Glycan metabolism; bacterial cellulose biosynthesis.</text>
</comment>
<comment type="subcellular location">
    <subcellularLocation>
        <location evidence="6">Cell inner membrane</location>
    </subcellularLocation>
    <subcellularLocation>
        <location evidence="1">Cell membrane</location>
        <topology evidence="1">Single-pass membrane protein</topology>
    </subcellularLocation>
</comment>
<proteinExistence type="inferred from homology"/>
<dbReference type="PANTHER" id="PTHR39083">
    <property type="entry name" value="CYCLIC DI-GMP-BINDING PROTEIN"/>
    <property type="match status" value="1"/>
</dbReference>
<name>A0ABU0MCI0_9HYPH</name>
<dbReference type="EMBL" id="JAUSWJ010000001">
    <property type="protein sequence ID" value="MDQ0518679.1"/>
    <property type="molecule type" value="Genomic_DNA"/>
</dbReference>
<keyword evidence="8" id="KW-1185">Reference proteome</keyword>
<evidence type="ECO:0000256" key="4">
    <source>
        <dbReference type="ARBA" id="ARBA00022989"/>
    </source>
</evidence>
<evidence type="ECO:0000256" key="5">
    <source>
        <dbReference type="ARBA" id="ARBA00023136"/>
    </source>
</evidence>
<keyword evidence="6" id="KW-0732">Signal</keyword>
<gene>
    <name evidence="7" type="ORF">QO015_004292</name>
</gene>
<evidence type="ECO:0000256" key="3">
    <source>
        <dbReference type="ARBA" id="ARBA00022692"/>
    </source>
</evidence>
<keyword evidence="6" id="KW-0135">Cellulose biosynthesis</keyword>